<comment type="function">
    <text evidence="8">Nucleotidyltransferase involved in the post-translational modification of proteins. It can catalyze the addition of adenosine monophosphate (AMP) or uridine monophosphate (UMP) to a protein, resulting in modifications known as AMPylation and UMPylation.</text>
</comment>
<dbReference type="PANTHER" id="PTHR32057">
    <property type="entry name" value="PROTEIN ADENYLYLTRANSFERASE SELO, MITOCHONDRIAL"/>
    <property type="match status" value="1"/>
</dbReference>
<feature type="binding site" evidence="8">
    <location>
        <position position="174"/>
    </location>
    <ligand>
        <name>ATP</name>
        <dbReference type="ChEBI" id="CHEBI:30616"/>
    </ligand>
</feature>
<comment type="catalytic activity">
    <reaction evidence="8">
        <text>L-seryl-[protein] + UTP = O-(5'-uridylyl)-L-seryl-[protein] + diphosphate</text>
        <dbReference type="Rhea" id="RHEA:64604"/>
        <dbReference type="Rhea" id="RHEA-COMP:9863"/>
        <dbReference type="Rhea" id="RHEA-COMP:16635"/>
        <dbReference type="ChEBI" id="CHEBI:29999"/>
        <dbReference type="ChEBI" id="CHEBI:33019"/>
        <dbReference type="ChEBI" id="CHEBI:46398"/>
        <dbReference type="ChEBI" id="CHEBI:156051"/>
    </reaction>
</comment>
<keyword evidence="4 8" id="KW-0479">Metal-binding</keyword>
<keyword evidence="7 8" id="KW-0460">Magnesium</keyword>
<feature type="binding site" evidence="8">
    <location>
        <position position="88"/>
    </location>
    <ligand>
        <name>ATP</name>
        <dbReference type="ChEBI" id="CHEBI:30616"/>
    </ligand>
</feature>
<evidence type="ECO:0000256" key="5">
    <source>
        <dbReference type="ARBA" id="ARBA00022741"/>
    </source>
</evidence>
<dbReference type="RefSeq" id="WP_261836119.1">
    <property type="nucleotide sequence ID" value="NZ_AP024882.1"/>
</dbReference>
<feature type="active site" description="Proton acceptor" evidence="8">
    <location>
        <position position="250"/>
    </location>
</feature>
<comment type="caution">
    <text evidence="9">The sequence shown here is derived from an EMBL/GenBank/DDBJ whole genome shotgun (WGS) entry which is preliminary data.</text>
</comment>
<accession>A0A0B8NU92</accession>
<dbReference type="GO" id="GO:0000287">
    <property type="term" value="F:magnesium ion binding"/>
    <property type="evidence" value="ECO:0007669"/>
    <property type="project" value="UniProtKB-UniRule"/>
</dbReference>
<feature type="binding site" evidence="8">
    <location>
        <position position="124"/>
    </location>
    <ligand>
        <name>ATP</name>
        <dbReference type="ChEBI" id="CHEBI:30616"/>
    </ligand>
</feature>
<dbReference type="EC" id="2.7.7.108" evidence="8"/>
<keyword evidence="3 8" id="KW-0548">Nucleotidyltransferase</keyword>
<feature type="binding site" evidence="8">
    <location>
        <position position="260"/>
    </location>
    <ligand>
        <name>ATP</name>
        <dbReference type="ChEBI" id="CHEBI:30616"/>
    </ligand>
</feature>
<comment type="catalytic activity">
    <reaction evidence="8">
        <text>L-histidyl-[protein] + UTP = N(tele)-(5'-uridylyl)-L-histidyl-[protein] + diphosphate</text>
        <dbReference type="Rhea" id="RHEA:83891"/>
        <dbReference type="Rhea" id="RHEA-COMP:9745"/>
        <dbReference type="Rhea" id="RHEA-COMP:20239"/>
        <dbReference type="ChEBI" id="CHEBI:29979"/>
        <dbReference type="ChEBI" id="CHEBI:33019"/>
        <dbReference type="ChEBI" id="CHEBI:46398"/>
        <dbReference type="ChEBI" id="CHEBI:233474"/>
    </reaction>
</comment>
<comment type="cofactor">
    <cofactor evidence="8">
        <name>Mg(2+)</name>
        <dbReference type="ChEBI" id="CHEBI:18420"/>
    </cofactor>
    <cofactor evidence="8">
        <name>Mn(2+)</name>
        <dbReference type="ChEBI" id="CHEBI:29035"/>
    </cofactor>
</comment>
<dbReference type="HAMAP" id="MF_00692">
    <property type="entry name" value="SelO"/>
    <property type="match status" value="1"/>
</dbReference>
<feature type="binding site" evidence="8">
    <location>
        <position position="260"/>
    </location>
    <ligand>
        <name>Mg(2+)</name>
        <dbReference type="ChEBI" id="CHEBI:18420"/>
    </ligand>
</feature>
<evidence type="ECO:0000313" key="10">
    <source>
        <dbReference type="Proteomes" id="UP000031671"/>
    </source>
</evidence>
<evidence type="ECO:0000313" key="9">
    <source>
        <dbReference type="EMBL" id="GAM55857.1"/>
    </source>
</evidence>
<protein>
    <recommendedName>
        <fullName evidence="8">Protein nucleotidyltransferase YdiU</fullName>
        <ecNumber evidence="8">2.7.7.-</ecNumber>
    </recommendedName>
    <alternativeName>
        <fullName evidence="8">Protein adenylyltransferase YdiU</fullName>
        <ecNumber evidence="8">2.7.7.108</ecNumber>
    </alternativeName>
    <alternativeName>
        <fullName evidence="8">Protein uridylyltransferase YdiU</fullName>
        <ecNumber evidence="8">2.7.7.-</ecNumber>
    </alternativeName>
</protein>
<keyword evidence="8" id="KW-0464">Manganese</keyword>
<evidence type="ECO:0000256" key="3">
    <source>
        <dbReference type="ARBA" id="ARBA00022695"/>
    </source>
</evidence>
<comment type="catalytic activity">
    <reaction evidence="8">
        <text>L-tyrosyl-[protein] + UTP = O-(5'-uridylyl)-L-tyrosyl-[protein] + diphosphate</text>
        <dbReference type="Rhea" id="RHEA:83887"/>
        <dbReference type="Rhea" id="RHEA-COMP:10136"/>
        <dbReference type="Rhea" id="RHEA-COMP:20238"/>
        <dbReference type="ChEBI" id="CHEBI:33019"/>
        <dbReference type="ChEBI" id="CHEBI:46398"/>
        <dbReference type="ChEBI" id="CHEBI:46858"/>
        <dbReference type="ChEBI" id="CHEBI:90602"/>
    </reaction>
</comment>
<evidence type="ECO:0000256" key="6">
    <source>
        <dbReference type="ARBA" id="ARBA00022840"/>
    </source>
</evidence>
<feature type="binding site" evidence="8">
    <location>
        <position position="91"/>
    </location>
    <ligand>
        <name>ATP</name>
        <dbReference type="ChEBI" id="CHEBI:30616"/>
    </ligand>
</feature>
<keyword evidence="5 8" id="KW-0547">Nucleotide-binding</keyword>
<evidence type="ECO:0000256" key="2">
    <source>
        <dbReference type="ARBA" id="ARBA00022679"/>
    </source>
</evidence>
<feature type="binding site" evidence="8">
    <location>
        <position position="123"/>
    </location>
    <ligand>
        <name>ATP</name>
        <dbReference type="ChEBI" id="CHEBI:30616"/>
    </ligand>
</feature>
<evidence type="ECO:0000256" key="4">
    <source>
        <dbReference type="ARBA" id="ARBA00022723"/>
    </source>
</evidence>
<feature type="binding site" evidence="8">
    <location>
        <position position="181"/>
    </location>
    <ligand>
        <name>ATP</name>
        <dbReference type="ChEBI" id="CHEBI:30616"/>
    </ligand>
</feature>
<comment type="similarity">
    <text evidence="1 8">Belongs to the SELO family.</text>
</comment>
<dbReference type="GO" id="GO:0070733">
    <property type="term" value="F:AMPylase activity"/>
    <property type="evidence" value="ECO:0007669"/>
    <property type="project" value="UniProtKB-EC"/>
</dbReference>
<dbReference type="NCBIfam" id="NF000658">
    <property type="entry name" value="PRK00029.1"/>
    <property type="match status" value="1"/>
</dbReference>
<feature type="binding site" evidence="8">
    <location>
        <position position="251"/>
    </location>
    <ligand>
        <name>Mg(2+)</name>
        <dbReference type="ChEBI" id="CHEBI:18420"/>
    </ligand>
</feature>
<feature type="binding site" evidence="8">
    <location>
        <position position="90"/>
    </location>
    <ligand>
        <name>ATP</name>
        <dbReference type="ChEBI" id="CHEBI:30616"/>
    </ligand>
</feature>
<dbReference type="EMBL" id="BBRZ01000019">
    <property type="protein sequence ID" value="GAM55857.1"/>
    <property type="molecule type" value="Genomic_DNA"/>
</dbReference>
<name>A0A0B8NU92_9VIBR</name>
<comment type="catalytic activity">
    <reaction evidence="8">
        <text>L-tyrosyl-[protein] + ATP = O-(5'-adenylyl)-L-tyrosyl-[protein] + diphosphate</text>
        <dbReference type="Rhea" id="RHEA:54288"/>
        <dbReference type="Rhea" id="RHEA-COMP:10136"/>
        <dbReference type="Rhea" id="RHEA-COMP:13846"/>
        <dbReference type="ChEBI" id="CHEBI:30616"/>
        <dbReference type="ChEBI" id="CHEBI:33019"/>
        <dbReference type="ChEBI" id="CHEBI:46858"/>
        <dbReference type="ChEBI" id="CHEBI:83624"/>
        <dbReference type="EC" id="2.7.7.108"/>
    </reaction>
</comment>
<dbReference type="GO" id="GO:0030145">
    <property type="term" value="F:manganese ion binding"/>
    <property type="evidence" value="ECO:0007669"/>
    <property type="project" value="UniProtKB-UniRule"/>
</dbReference>
<dbReference type="EC" id="2.7.7.-" evidence="8"/>
<reference evidence="9 10" key="2">
    <citation type="submission" date="2015-01" db="EMBL/GenBank/DDBJ databases">
        <authorList>
            <consortium name="NBRP consortium"/>
            <person name="Sawabe T."/>
            <person name="Meirelles P."/>
            <person name="Feng G."/>
            <person name="Sayaka M."/>
            <person name="Hattori M."/>
            <person name="Ohkuma M."/>
        </authorList>
    </citation>
    <scope>NUCLEOTIDE SEQUENCE [LARGE SCALE GENOMIC DNA]</scope>
    <source>
        <strain evidence="10">JCM 19231</strain>
    </source>
</reference>
<feature type="binding site" evidence="8">
    <location>
        <position position="111"/>
    </location>
    <ligand>
        <name>ATP</name>
        <dbReference type="ChEBI" id="CHEBI:30616"/>
    </ligand>
</feature>
<dbReference type="PANTHER" id="PTHR32057:SF14">
    <property type="entry name" value="PROTEIN ADENYLYLTRANSFERASE SELO, MITOCHONDRIAL"/>
    <property type="match status" value="1"/>
</dbReference>
<dbReference type="Proteomes" id="UP000031671">
    <property type="component" value="Unassembled WGS sequence"/>
</dbReference>
<dbReference type="InterPro" id="IPR003846">
    <property type="entry name" value="SelO"/>
</dbReference>
<comment type="catalytic activity">
    <reaction evidence="8">
        <text>L-threonyl-[protein] + ATP = 3-O-(5'-adenylyl)-L-threonyl-[protein] + diphosphate</text>
        <dbReference type="Rhea" id="RHEA:54292"/>
        <dbReference type="Rhea" id="RHEA-COMP:11060"/>
        <dbReference type="Rhea" id="RHEA-COMP:13847"/>
        <dbReference type="ChEBI" id="CHEBI:30013"/>
        <dbReference type="ChEBI" id="CHEBI:30616"/>
        <dbReference type="ChEBI" id="CHEBI:33019"/>
        <dbReference type="ChEBI" id="CHEBI:138113"/>
        <dbReference type="EC" id="2.7.7.108"/>
    </reaction>
</comment>
<dbReference type="Pfam" id="PF02696">
    <property type="entry name" value="SelO"/>
    <property type="match status" value="1"/>
</dbReference>
<keyword evidence="6 8" id="KW-0067">ATP-binding</keyword>
<dbReference type="GO" id="GO:0005524">
    <property type="term" value="F:ATP binding"/>
    <property type="evidence" value="ECO:0007669"/>
    <property type="project" value="UniProtKB-UniRule"/>
</dbReference>
<gene>
    <name evidence="8" type="primary">ydiU</name>
    <name evidence="8" type="synonym">selO</name>
    <name evidence="9" type="ORF">JCM19231_3938</name>
</gene>
<evidence type="ECO:0000256" key="1">
    <source>
        <dbReference type="ARBA" id="ARBA00009747"/>
    </source>
</evidence>
<proteinExistence type="inferred from homology"/>
<organism evidence="9 10">
    <name type="scientific">Vibrio ishigakensis</name>
    <dbReference type="NCBI Taxonomy" id="1481914"/>
    <lineage>
        <taxon>Bacteria</taxon>
        <taxon>Pseudomonadati</taxon>
        <taxon>Pseudomonadota</taxon>
        <taxon>Gammaproteobacteria</taxon>
        <taxon>Vibrionales</taxon>
        <taxon>Vibrionaceae</taxon>
        <taxon>Vibrio</taxon>
    </lineage>
</organism>
<reference evidence="9 10" key="1">
    <citation type="submission" date="2015-01" db="EMBL/GenBank/DDBJ databases">
        <title>Vibrio sp. C1 JCM 19231 whole genome shotgun sequence.</title>
        <authorList>
            <person name="Sawabe T."/>
            <person name="Meirelles P."/>
            <person name="Feng G."/>
            <person name="Sayaka M."/>
            <person name="Hattori M."/>
            <person name="Ohkuma M."/>
        </authorList>
    </citation>
    <scope>NUCLEOTIDE SEQUENCE [LARGE SCALE GENOMIC DNA]</scope>
    <source>
        <strain evidence="10">JCM 19231</strain>
    </source>
</reference>
<dbReference type="AlphaFoldDB" id="A0A0B8NU92"/>
<keyword evidence="10" id="KW-1185">Reference proteome</keyword>
<keyword evidence="2 8" id="KW-0808">Transferase</keyword>
<evidence type="ECO:0000256" key="7">
    <source>
        <dbReference type="ARBA" id="ARBA00022842"/>
    </source>
</evidence>
<evidence type="ECO:0000256" key="8">
    <source>
        <dbReference type="HAMAP-Rule" id="MF_00692"/>
    </source>
</evidence>
<sequence>MKPLHKLNYCHSYAELGPALSSFVNPTPITAPYLIHANSDLAMRLGVDLGEEEQLAQLLSGKRTLPQWKPLAMKYTGHQFGQYNPDLGDGRGLLLAEFVDDSTQKWDMHLKGSGQTPYSRMGDGRAVIRSSVREYLISAAMTGLGIETTQALALVGSQTPVRREELERAATLLRIAPTHIRFGHFEYLFYSGQQHLIQPLMDHVINWHFPKLKGRKDRFKLFLSEVVKRTAKMIAGWQAYGFYHGVMNTDNMSILGQTFDYGPYAFIEQYQPNFVGNHTDYEGRYAFNRQPGIAHWNLSALGYALSSVLEKDDIEVVLASYVDEVQAQYTGLMRERFGLISSKEGDSDELNHVLALMEKLKLDYNHSYRRLSELTYREWFTEPSFQNPEWQEWMKQYQHRLELDYPNERARITAMCAVNPKYILRTHLAQEVIDEVESGRFEIVDRWMKVLANPFVSHQVPSHWSKPARDGGVNICLSCSS</sequence>
<comment type="catalytic activity">
    <reaction evidence="8">
        <text>L-seryl-[protein] + ATP = 3-O-(5'-adenylyl)-L-seryl-[protein] + diphosphate</text>
        <dbReference type="Rhea" id="RHEA:58120"/>
        <dbReference type="Rhea" id="RHEA-COMP:9863"/>
        <dbReference type="Rhea" id="RHEA-COMP:15073"/>
        <dbReference type="ChEBI" id="CHEBI:29999"/>
        <dbReference type="ChEBI" id="CHEBI:30616"/>
        <dbReference type="ChEBI" id="CHEBI:33019"/>
        <dbReference type="ChEBI" id="CHEBI:142516"/>
        <dbReference type="EC" id="2.7.7.108"/>
    </reaction>
</comment>